<reference evidence="3 4" key="1">
    <citation type="submission" date="2018-11" db="EMBL/GenBank/DDBJ databases">
        <authorList>
            <person name="Mardanov A.V."/>
            <person name="Ravin N.V."/>
            <person name="Dedysh S.N."/>
        </authorList>
    </citation>
    <scope>NUCLEOTIDE SEQUENCE [LARGE SCALE GENOMIC DNA]</scope>
    <source>
        <strain evidence="3 4">AF10</strain>
    </source>
</reference>
<dbReference type="RefSeq" id="WP_128911515.1">
    <property type="nucleotide sequence ID" value="NZ_RDSM01000001.1"/>
</dbReference>
<dbReference type="Gene3D" id="3.50.30.30">
    <property type="match status" value="1"/>
</dbReference>
<reference evidence="4" key="2">
    <citation type="submission" date="2019-02" db="EMBL/GenBank/DDBJ databases">
        <title>Granulicella sibirica sp. nov., a psychrotolerant acidobacterium isolated from an organic soil layer in forested tundra, West Siberia.</title>
        <authorList>
            <person name="Oshkin I.Y."/>
            <person name="Kulichevskaya I.S."/>
            <person name="Rijpstra W.I.C."/>
            <person name="Sinninghe Damste J.S."/>
            <person name="Rakitin A.L."/>
            <person name="Ravin N.V."/>
            <person name="Dedysh S.N."/>
        </authorList>
    </citation>
    <scope>NUCLEOTIDE SEQUENCE [LARGE SCALE GENOMIC DNA]</scope>
    <source>
        <strain evidence="4">AF10</strain>
    </source>
</reference>
<dbReference type="Pfam" id="PF04389">
    <property type="entry name" value="Peptidase_M28"/>
    <property type="match status" value="1"/>
</dbReference>
<dbReference type="EMBL" id="RDSM01000001">
    <property type="protein sequence ID" value="RXH57331.1"/>
    <property type="molecule type" value="Genomic_DNA"/>
</dbReference>
<evidence type="ECO:0000313" key="3">
    <source>
        <dbReference type="EMBL" id="RXH57331.1"/>
    </source>
</evidence>
<dbReference type="SUPFAM" id="SSF52025">
    <property type="entry name" value="PA domain"/>
    <property type="match status" value="1"/>
</dbReference>
<sequence>MRSPSRSLQIASFLLSTIAFAQTPVPQRVQTGFNAIKESTLRANLTFIAGDGLLGRMSLQPGDEASAEWVASEFAKAGLQPAAKDASGYPSFLQPVPLVEYKPDTGATRLTLTGPATGPATKSWTSADITSSFRQNVDVTGGLVYVGYGITAPELNYDDYANVDVHGKVVLLMEHEPQEDDPKSIFNGTGNTRYATNRVKLLNAQKHGAIAVLLMPEPNATHISTNKRLMAVYVGVNTKRLTPLPLQAIVDDETHISSTTIPLTVAADLLQPANATAKALQTAIDKDLQPQSREIPGVQLHLETRNASTRTGTAYNVAGLLPGSDPTLSAETVLISAHHDHNGASEVEDPDGKRHLEIWHGADDNGSGTVGVVELAHAFTANPVKPKRSILFVVFAAEERGPLQGSYYMSNHPLRPLATTRAMINCDMIGRDEAPSPQTDGAIEIPKDTTNRLNLIGSLYAPDLLKIVQHEDQHVGLILDDRFDRDTALGIFFRSDQFPFILHDVPALWFFTGFHPDYHHVTDTVDRIDFTKMTKIIRLAYLSLFDIADNPVPPRFIANPALGR</sequence>
<organism evidence="3 4">
    <name type="scientific">Granulicella sibirica</name>
    <dbReference type="NCBI Taxonomy" id="2479048"/>
    <lineage>
        <taxon>Bacteria</taxon>
        <taxon>Pseudomonadati</taxon>
        <taxon>Acidobacteriota</taxon>
        <taxon>Terriglobia</taxon>
        <taxon>Terriglobales</taxon>
        <taxon>Acidobacteriaceae</taxon>
        <taxon>Granulicella</taxon>
    </lineage>
</organism>
<keyword evidence="4" id="KW-1185">Reference proteome</keyword>
<dbReference type="OrthoDB" id="233977at2"/>
<dbReference type="InterPro" id="IPR018247">
    <property type="entry name" value="EF_Hand_1_Ca_BS"/>
</dbReference>
<feature type="chain" id="PRO_5020471632" evidence="1">
    <location>
        <begin position="22"/>
        <end position="564"/>
    </location>
</feature>
<dbReference type="Proteomes" id="UP000289437">
    <property type="component" value="Unassembled WGS sequence"/>
</dbReference>
<keyword evidence="1" id="KW-0732">Signal</keyword>
<dbReference type="GO" id="GO:0004177">
    <property type="term" value="F:aminopeptidase activity"/>
    <property type="evidence" value="ECO:0007669"/>
    <property type="project" value="UniProtKB-KW"/>
</dbReference>
<comment type="caution">
    <text evidence="3">The sequence shown here is derived from an EMBL/GenBank/DDBJ whole genome shotgun (WGS) entry which is preliminary data.</text>
</comment>
<dbReference type="GO" id="GO:0006508">
    <property type="term" value="P:proteolysis"/>
    <property type="evidence" value="ECO:0007669"/>
    <property type="project" value="InterPro"/>
</dbReference>
<protein>
    <submittedName>
        <fullName evidence="3">Aminopeptidase Y</fullName>
    </submittedName>
</protein>
<keyword evidence="3" id="KW-0031">Aminopeptidase</keyword>
<dbReference type="GO" id="GO:0008235">
    <property type="term" value="F:metalloexopeptidase activity"/>
    <property type="evidence" value="ECO:0007669"/>
    <property type="project" value="InterPro"/>
</dbReference>
<keyword evidence="3" id="KW-0378">Hydrolase</keyword>
<feature type="signal peptide" evidence="1">
    <location>
        <begin position="1"/>
        <end position="21"/>
    </location>
</feature>
<dbReference type="InterPro" id="IPR045175">
    <property type="entry name" value="M28_fam"/>
</dbReference>
<keyword evidence="3" id="KW-0645">Protease</keyword>
<dbReference type="Gene3D" id="3.40.630.10">
    <property type="entry name" value="Zn peptidases"/>
    <property type="match status" value="1"/>
</dbReference>
<evidence type="ECO:0000256" key="1">
    <source>
        <dbReference type="SAM" id="SignalP"/>
    </source>
</evidence>
<dbReference type="PROSITE" id="PS00018">
    <property type="entry name" value="EF_HAND_1"/>
    <property type="match status" value="1"/>
</dbReference>
<dbReference type="PANTHER" id="PTHR12147:SF26">
    <property type="entry name" value="PEPTIDASE M28 DOMAIN-CONTAINING PROTEIN"/>
    <property type="match status" value="1"/>
</dbReference>
<evidence type="ECO:0000259" key="2">
    <source>
        <dbReference type="Pfam" id="PF04389"/>
    </source>
</evidence>
<dbReference type="InterPro" id="IPR007484">
    <property type="entry name" value="Peptidase_M28"/>
</dbReference>
<dbReference type="SUPFAM" id="SSF53187">
    <property type="entry name" value="Zn-dependent exopeptidases"/>
    <property type="match status" value="1"/>
</dbReference>
<name>A0A4Q0T6W0_9BACT</name>
<dbReference type="AlphaFoldDB" id="A0A4Q0T6W0"/>
<proteinExistence type="predicted"/>
<feature type="domain" description="Peptidase M28" evidence="2">
    <location>
        <begin position="316"/>
        <end position="539"/>
    </location>
</feature>
<dbReference type="InterPro" id="IPR046450">
    <property type="entry name" value="PA_dom_sf"/>
</dbReference>
<accession>A0A4Q0T6W0</accession>
<gene>
    <name evidence="3" type="ORF">GRAN_0641</name>
</gene>
<evidence type="ECO:0000313" key="4">
    <source>
        <dbReference type="Proteomes" id="UP000289437"/>
    </source>
</evidence>
<dbReference type="PANTHER" id="PTHR12147">
    <property type="entry name" value="METALLOPEPTIDASE M28 FAMILY MEMBER"/>
    <property type="match status" value="1"/>
</dbReference>